<sequence length="192" mass="20969">MRIVGLILACLLLQSHLNARGKFEQFGDIFKLMPLYVGVASIAIEDWKGLWQLALATGVTQLTTEGIKALDEKIARNGNESKMLWARRPGFDDFKGMPSGHSAGAFSGAAFVYYRYGWKASIAPLVLATLTAASRVYANKHSILQVSAGALIAWGYAYLFTTPYQPQICVTPEIGEDSQGGKKVALNLSYQF</sequence>
<evidence type="ECO:0000313" key="2">
    <source>
        <dbReference type="EMBL" id="ANV97902.1"/>
    </source>
</evidence>
<protein>
    <recommendedName>
        <fullName evidence="1">Phosphatidic acid phosphatase type 2/haloperoxidase domain-containing protein</fullName>
    </recommendedName>
</protein>
<dbReference type="Gene3D" id="1.20.144.10">
    <property type="entry name" value="Phosphatidic acid phosphatase type 2/haloperoxidase"/>
    <property type="match status" value="1"/>
</dbReference>
<organism evidence="2 3">
    <name type="scientific">Helicobacter enhydrae</name>
    <dbReference type="NCBI Taxonomy" id="222136"/>
    <lineage>
        <taxon>Bacteria</taxon>
        <taxon>Pseudomonadati</taxon>
        <taxon>Campylobacterota</taxon>
        <taxon>Epsilonproteobacteria</taxon>
        <taxon>Campylobacterales</taxon>
        <taxon>Helicobacteraceae</taxon>
        <taxon>Helicobacter</taxon>
    </lineage>
</organism>
<dbReference type="AlphaFoldDB" id="A0A1B1U5C7"/>
<proteinExistence type="predicted"/>
<reference evidence="3" key="1">
    <citation type="submission" date="2016-07" db="EMBL/GenBank/DDBJ databases">
        <authorList>
            <person name="Florea S."/>
            <person name="Webb J.S."/>
            <person name="Jaromczyk J."/>
            <person name="Schardl C.L."/>
        </authorList>
    </citation>
    <scope>NUCLEOTIDE SEQUENCE [LARGE SCALE GENOMIC DNA]</scope>
    <source>
        <strain evidence="3">MIT 01-6242</strain>
    </source>
</reference>
<evidence type="ECO:0000313" key="3">
    <source>
        <dbReference type="Proteomes" id="UP000092884"/>
    </source>
</evidence>
<name>A0A1B1U5C7_9HELI</name>
<gene>
    <name evidence="2" type="ORF">BBW65_03400</name>
</gene>
<dbReference type="OrthoDB" id="5321565at2"/>
<accession>A0A1B1U5C7</accession>
<feature type="domain" description="Phosphatidic acid phosphatase type 2/haloperoxidase" evidence="1">
    <location>
        <begin position="48"/>
        <end position="161"/>
    </location>
</feature>
<dbReference type="InterPro" id="IPR000326">
    <property type="entry name" value="PAP2/HPO"/>
</dbReference>
<dbReference type="Pfam" id="PF01569">
    <property type="entry name" value="PAP2"/>
    <property type="match status" value="1"/>
</dbReference>
<dbReference type="SUPFAM" id="SSF48317">
    <property type="entry name" value="Acid phosphatase/Vanadium-dependent haloperoxidase"/>
    <property type="match status" value="1"/>
</dbReference>
<dbReference type="SMART" id="SM00014">
    <property type="entry name" value="acidPPc"/>
    <property type="match status" value="1"/>
</dbReference>
<dbReference type="EMBL" id="CP016503">
    <property type="protein sequence ID" value="ANV97902.1"/>
    <property type="molecule type" value="Genomic_DNA"/>
</dbReference>
<dbReference type="Proteomes" id="UP000092884">
    <property type="component" value="Chromosome"/>
</dbReference>
<dbReference type="RefSeq" id="WP_066339704.1">
    <property type="nucleotide sequence ID" value="NZ_CP016503.1"/>
</dbReference>
<dbReference type="KEGG" id="het:BBW65_03400"/>
<dbReference type="InterPro" id="IPR036938">
    <property type="entry name" value="PAP2/HPO_sf"/>
</dbReference>
<dbReference type="STRING" id="222136.BBW65_03400"/>
<keyword evidence="3" id="KW-1185">Reference proteome</keyword>
<evidence type="ECO:0000259" key="1">
    <source>
        <dbReference type="SMART" id="SM00014"/>
    </source>
</evidence>
<dbReference type="CDD" id="cd03394">
    <property type="entry name" value="PAP2_like_5"/>
    <property type="match status" value="1"/>
</dbReference>